<dbReference type="AlphaFoldDB" id="S2W113"/>
<feature type="domain" description="UspA" evidence="2">
    <location>
        <begin position="13"/>
        <end position="149"/>
    </location>
</feature>
<dbReference type="RefSeq" id="WP_016455852.1">
    <property type="nucleotide sequence ID" value="NZ_KE150269.1"/>
</dbReference>
<accession>S2W113</accession>
<dbReference type="SUPFAM" id="SSF52402">
    <property type="entry name" value="Adenine nucleotide alpha hydrolases-like"/>
    <property type="match status" value="2"/>
</dbReference>
<dbReference type="OrthoDB" id="5179911at2"/>
<dbReference type="InterPro" id="IPR014729">
    <property type="entry name" value="Rossmann-like_a/b/a_fold"/>
</dbReference>
<name>S2W113_9ACTN</name>
<proteinExistence type="inferred from homology"/>
<dbReference type="EMBL" id="AGZR01000005">
    <property type="protein sequence ID" value="EPD33478.1"/>
    <property type="molecule type" value="Genomic_DNA"/>
</dbReference>
<evidence type="ECO:0000313" key="3">
    <source>
        <dbReference type="EMBL" id="EPD33478.1"/>
    </source>
</evidence>
<dbReference type="PANTHER" id="PTHR46268:SF6">
    <property type="entry name" value="UNIVERSAL STRESS PROTEIN UP12"/>
    <property type="match status" value="1"/>
</dbReference>
<dbReference type="HOGENOM" id="CLU_049301_2_3_11"/>
<dbReference type="InterPro" id="IPR006015">
    <property type="entry name" value="Universal_stress_UspA"/>
</dbReference>
<comment type="similarity">
    <text evidence="1">Belongs to the universal stress protein A family.</text>
</comment>
<dbReference type="PANTHER" id="PTHR46268">
    <property type="entry name" value="STRESS RESPONSE PROTEIN NHAX"/>
    <property type="match status" value="1"/>
</dbReference>
<dbReference type="PRINTS" id="PR01438">
    <property type="entry name" value="UNVRSLSTRESS"/>
</dbReference>
<dbReference type="InterPro" id="IPR006016">
    <property type="entry name" value="UspA"/>
</dbReference>
<feature type="domain" description="UspA" evidence="2">
    <location>
        <begin position="161"/>
        <end position="297"/>
    </location>
</feature>
<evidence type="ECO:0000313" key="4">
    <source>
        <dbReference type="Proteomes" id="UP000014417"/>
    </source>
</evidence>
<reference evidence="3 4" key="1">
    <citation type="submission" date="2013-04" db="EMBL/GenBank/DDBJ databases">
        <title>The Genome Sequence of Propionimicrobium lymphophilum ACS-093-V-SCH5.</title>
        <authorList>
            <consortium name="The Broad Institute Genomics Platform"/>
            <person name="Earl A."/>
            <person name="Ward D."/>
            <person name="Feldgarden M."/>
            <person name="Gevers D."/>
            <person name="Saerens B."/>
            <person name="Vaneechoutte M."/>
            <person name="Walker B."/>
            <person name="Young S."/>
            <person name="Zeng Q."/>
            <person name="Gargeya S."/>
            <person name="Fitzgerald M."/>
            <person name="Haas B."/>
            <person name="Abouelleil A."/>
            <person name="Allen A.W."/>
            <person name="Alvarado L."/>
            <person name="Arachchi H.M."/>
            <person name="Berlin A.M."/>
            <person name="Chapman S.B."/>
            <person name="Gainer-Dewar J."/>
            <person name="Goldberg J."/>
            <person name="Griggs A."/>
            <person name="Gujja S."/>
            <person name="Hansen M."/>
            <person name="Howarth C."/>
            <person name="Imamovic A."/>
            <person name="Ireland A."/>
            <person name="Larimer J."/>
            <person name="McCowan C."/>
            <person name="Murphy C."/>
            <person name="Pearson M."/>
            <person name="Poon T.W."/>
            <person name="Priest M."/>
            <person name="Roberts A."/>
            <person name="Saif S."/>
            <person name="Shea T."/>
            <person name="Sisk P."/>
            <person name="Sykes S."/>
            <person name="Wortman J."/>
            <person name="Nusbaum C."/>
            <person name="Birren B."/>
        </authorList>
    </citation>
    <scope>NUCLEOTIDE SEQUENCE [LARGE SCALE GENOMIC DNA]</scope>
    <source>
        <strain evidence="3 4">ACS-093-V-SCH5</strain>
    </source>
</reference>
<evidence type="ECO:0000259" key="2">
    <source>
        <dbReference type="Pfam" id="PF00582"/>
    </source>
</evidence>
<sequence>MTSTDISKVHSTVVGIDGSENSYLATQWAAKWAKSHGTGLTIVMVQPEVMLPRKSHVWKAMLEANYNERQKDKYLARLHKAELQAREVAPAIEVSSILLEGDVAGSLVEITKKSETLILGKRGSGQASIFTLGGVADSVVTNAGGTVITIPHDFKERPGGPVLVGIDDDSRAKQTVRYAFEQADKLGAPLVVMHAWYAPPAASEATMVVLVDADEINEESHAFIQSTVAELAQEYPNVKVTSKVVNANPGDALAAESKNAQLIVVSSRGRGGFTGLLLGSTSRRVVRLSSAPTAVIRCHK</sequence>
<protein>
    <recommendedName>
        <fullName evidence="2">UspA domain-containing protein</fullName>
    </recommendedName>
</protein>
<keyword evidence="4" id="KW-1185">Reference proteome</keyword>
<dbReference type="STRING" id="883161.HMPREF9306_01018"/>
<comment type="caution">
    <text evidence="3">The sequence shown here is derived from an EMBL/GenBank/DDBJ whole genome shotgun (WGS) entry which is preliminary data.</text>
</comment>
<evidence type="ECO:0000256" key="1">
    <source>
        <dbReference type="ARBA" id="ARBA00008791"/>
    </source>
</evidence>
<organism evidence="3 4">
    <name type="scientific">Propionimicrobium lymphophilum ACS-093-V-SCH5</name>
    <dbReference type="NCBI Taxonomy" id="883161"/>
    <lineage>
        <taxon>Bacteria</taxon>
        <taxon>Bacillati</taxon>
        <taxon>Actinomycetota</taxon>
        <taxon>Actinomycetes</taxon>
        <taxon>Propionibacteriales</taxon>
        <taxon>Propionibacteriaceae</taxon>
        <taxon>Propionimicrobium</taxon>
    </lineage>
</organism>
<dbReference type="Gene3D" id="3.40.50.620">
    <property type="entry name" value="HUPs"/>
    <property type="match status" value="2"/>
</dbReference>
<dbReference type="Pfam" id="PF00582">
    <property type="entry name" value="Usp"/>
    <property type="match status" value="2"/>
</dbReference>
<dbReference type="Proteomes" id="UP000014417">
    <property type="component" value="Unassembled WGS sequence"/>
</dbReference>
<gene>
    <name evidence="3" type="ORF">HMPREF9306_01018</name>
</gene>